<dbReference type="InterPro" id="IPR027417">
    <property type="entry name" value="P-loop_NTPase"/>
</dbReference>
<dbReference type="EMBL" id="BAAAGS010000008">
    <property type="protein sequence ID" value="GAA0518646.1"/>
    <property type="molecule type" value="Genomic_DNA"/>
</dbReference>
<protein>
    <recommendedName>
        <fullName evidence="3">Tetracyclin repressor-like C-terminal group 31 domain-containing protein</fullName>
    </recommendedName>
</protein>
<dbReference type="SUPFAM" id="SSF52540">
    <property type="entry name" value="P-loop containing nucleoside triphosphate hydrolases"/>
    <property type="match status" value="1"/>
</dbReference>
<dbReference type="PROSITE" id="PS50005">
    <property type="entry name" value="TPR"/>
    <property type="match status" value="1"/>
</dbReference>
<feature type="domain" description="Tetracyclin repressor-like C-terminal group 31" evidence="3">
    <location>
        <begin position="649"/>
        <end position="726"/>
    </location>
</feature>
<dbReference type="Gene3D" id="1.10.357.10">
    <property type="entry name" value="Tetracycline Repressor, domain 2"/>
    <property type="match status" value="1"/>
</dbReference>
<dbReference type="PANTHER" id="PTHR47691">
    <property type="entry name" value="REGULATOR-RELATED"/>
    <property type="match status" value="1"/>
</dbReference>
<evidence type="ECO:0000256" key="1">
    <source>
        <dbReference type="PROSITE-ProRule" id="PRU00339"/>
    </source>
</evidence>
<dbReference type="PRINTS" id="PR00364">
    <property type="entry name" value="DISEASERSIST"/>
</dbReference>
<dbReference type="SMART" id="SM00028">
    <property type="entry name" value="TPR"/>
    <property type="match status" value="3"/>
</dbReference>
<dbReference type="InterPro" id="IPR011990">
    <property type="entry name" value="TPR-like_helical_dom_sf"/>
</dbReference>
<dbReference type="SUPFAM" id="SSF48452">
    <property type="entry name" value="TPR-like"/>
    <property type="match status" value="1"/>
</dbReference>
<dbReference type="Pfam" id="PF13424">
    <property type="entry name" value="TPR_12"/>
    <property type="match status" value="1"/>
</dbReference>
<proteinExistence type="predicted"/>
<dbReference type="Pfam" id="PF17940">
    <property type="entry name" value="TetR_C_31"/>
    <property type="match status" value="1"/>
</dbReference>
<dbReference type="PANTHER" id="PTHR47691:SF3">
    <property type="entry name" value="HTH-TYPE TRANSCRIPTIONAL REGULATOR RV0890C-RELATED"/>
    <property type="match status" value="1"/>
</dbReference>
<dbReference type="Proteomes" id="UP001500729">
    <property type="component" value="Unassembled WGS sequence"/>
</dbReference>
<dbReference type="InterPro" id="IPR019734">
    <property type="entry name" value="TPR_rpt"/>
</dbReference>
<feature type="compositionally biased region" description="Low complexity" evidence="2">
    <location>
        <begin position="588"/>
        <end position="598"/>
    </location>
</feature>
<feature type="repeat" description="TPR" evidence="1">
    <location>
        <begin position="549"/>
        <end position="582"/>
    </location>
</feature>
<dbReference type="InterPro" id="IPR041583">
    <property type="entry name" value="TetR_C_31"/>
</dbReference>
<sequence length="730" mass="79404">MLNGTGSDHTVLVSTIDGLAGVGKSTLVVQWAHQVRERFPDGELYVNLRGFDPAAEPMTPGEALGGFITALGVAPEAVPLAEDARAAQFRTLLHGRRMLVVLDNARNAEQVLPLLPASPGCLVVVTSRQRLDGLVAHHGAQRLALETLTRDEGRRLLARYLGGERLEHEPEAVEALLHHCAGLPLALTLVAVQADAEPDVPLEDLAIDLRSERDRLDALDAGGETGIRAVFSWSYRSLSPQAARLFRLLGLPNSPDISAGAAAAVAGTDHRGVRRLLAELCRAHLLTRRAGDRYVFHDLLRAYARERAHADDSAQERTAAFQRLLDHYLYTTYAANHRLEPTRPLPELDHVDEYLWRDFATYEQALGWWDAEHANVLSVIRQAVALRLPRGPWLAHAATFPFKLRGLVEEMEVSSADGVAGAQGSGDRPLQARLLSDLSTAYLFRGEFDASIRCRQSAAELFAELGEHQWEALMHAVLGETFLEMERYADAAASAREALRMQGSAHGKVIDPGGADAVLGLALAHLGEFSEAFPPLHRAFAVADQFGQGYALTNLGSAHFLAGDMENAVRTYHQAVQHRRDIGHESAKPYASPSSAKPCEPRVAWRRHGTPGSRHSPSSTGSGIRTPRTSANTSTRSTPRNHDQARSGMLEATRRPELRELLTPASATIREMAADRLGAAGVTDSADRARDFVAFLDGLLLEQITGSGGRELDDAALRATIRRMLTAVMS</sequence>
<feature type="compositionally biased region" description="Polar residues" evidence="2">
    <location>
        <begin position="613"/>
        <end position="638"/>
    </location>
</feature>
<dbReference type="Gene3D" id="1.25.40.10">
    <property type="entry name" value="Tetratricopeptide repeat domain"/>
    <property type="match status" value="1"/>
</dbReference>
<keyword evidence="1" id="KW-0802">TPR repeat</keyword>
<gene>
    <name evidence="4" type="ORF">GCM10009533_17210</name>
</gene>
<evidence type="ECO:0000313" key="5">
    <source>
        <dbReference type="Proteomes" id="UP001500729"/>
    </source>
</evidence>
<accession>A0ABP3ME23</accession>
<feature type="region of interest" description="Disordered" evidence="2">
    <location>
        <begin position="580"/>
        <end position="655"/>
    </location>
</feature>
<name>A0ABP3ME23_SACER</name>
<organism evidence="4 5">
    <name type="scientific">Saccharopolyspora erythraea</name>
    <name type="common">Streptomyces erythraeus</name>
    <dbReference type="NCBI Taxonomy" id="1836"/>
    <lineage>
        <taxon>Bacteria</taxon>
        <taxon>Bacillati</taxon>
        <taxon>Actinomycetota</taxon>
        <taxon>Actinomycetes</taxon>
        <taxon>Pseudonocardiales</taxon>
        <taxon>Pseudonocardiaceae</taxon>
        <taxon>Saccharopolyspora</taxon>
    </lineage>
</organism>
<evidence type="ECO:0000259" key="3">
    <source>
        <dbReference type="Pfam" id="PF17940"/>
    </source>
</evidence>
<comment type="caution">
    <text evidence="4">The sequence shown here is derived from an EMBL/GenBank/DDBJ whole genome shotgun (WGS) entry which is preliminary data.</text>
</comment>
<reference evidence="5" key="1">
    <citation type="journal article" date="2019" name="Int. J. Syst. Evol. Microbiol.">
        <title>The Global Catalogue of Microorganisms (GCM) 10K type strain sequencing project: providing services to taxonomists for standard genome sequencing and annotation.</title>
        <authorList>
            <consortium name="The Broad Institute Genomics Platform"/>
            <consortium name="The Broad Institute Genome Sequencing Center for Infectious Disease"/>
            <person name="Wu L."/>
            <person name="Ma J."/>
        </authorList>
    </citation>
    <scope>NUCLEOTIDE SEQUENCE [LARGE SCALE GENOMIC DNA]</scope>
    <source>
        <strain evidence="5">JCM 10303</strain>
    </source>
</reference>
<keyword evidence="5" id="KW-1185">Reference proteome</keyword>
<evidence type="ECO:0000256" key="2">
    <source>
        <dbReference type="SAM" id="MobiDB-lite"/>
    </source>
</evidence>
<dbReference type="Gene3D" id="3.40.50.300">
    <property type="entry name" value="P-loop containing nucleotide triphosphate hydrolases"/>
    <property type="match status" value="1"/>
</dbReference>
<evidence type="ECO:0000313" key="4">
    <source>
        <dbReference type="EMBL" id="GAA0518646.1"/>
    </source>
</evidence>